<dbReference type="Gene3D" id="2.60.40.2340">
    <property type="match status" value="1"/>
</dbReference>
<name>A0A327NUP4_9BACT</name>
<sequence length="289" mass="30782">MACPNQNNDPTPQPTTKSGAKAITKFTANGVDFVIDESKQTISAAFVVSGDIDLQNLYLKPTITLSDKATCSPASGVQEDFLNPVKYVVTAEDGTTKTYTVEVAIYDFSGNSDLTLPQKGSTGSTPTKLSFTYLVPSINSLFAGTWVFDHSEALEIRQVGSDQVLTLLQQSPTSQTVTVQVNGVDKPPTTAPGKFGNSFTLTSTKTYTGKTDQGDSSSGTWSIVDLGKSALNRYELKLDGITIISGGPSASGITTFYIVSANANELRLTRDPVTTSSSTTSFFTVYKKQ</sequence>
<evidence type="ECO:0000313" key="2">
    <source>
        <dbReference type="EMBL" id="RAI78465.1"/>
    </source>
</evidence>
<proteinExistence type="predicted"/>
<accession>A0A327NUP4</accession>
<dbReference type="OrthoDB" id="7012117at2"/>
<comment type="caution">
    <text evidence="2">The sequence shown here is derived from an EMBL/GenBank/DDBJ whole genome shotgun (WGS) entry which is preliminary data.</text>
</comment>
<dbReference type="InterPro" id="IPR032186">
    <property type="entry name" value="DUF5018"/>
</dbReference>
<organism evidence="2 3">
    <name type="scientific">Spirosoma telluris</name>
    <dbReference type="NCBI Taxonomy" id="2183553"/>
    <lineage>
        <taxon>Bacteria</taxon>
        <taxon>Pseudomonadati</taxon>
        <taxon>Bacteroidota</taxon>
        <taxon>Cytophagia</taxon>
        <taxon>Cytophagales</taxon>
        <taxon>Cytophagaceae</taxon>
        <taxon>Spirosoma</taxon>
    </lineage>
</organism>
<dbReference type="Pfam" id="PF16410">
    <property type="entry name" value="DUF5018"/>
    <property type="match status" value="1"/>
</dbReference>
<dbReference type="Proteomes" id="UP000249016">
    <property type="component" value="Unassembled WGS sequence"/>
</dbReference>
<protein>
    <recommendedName>
        <fullName evidence="1">DUF5018 domain-containing protein</fullName>
    </recommendedName>
</protein>
<dbReference type="EMBL" id="QLII01000001">
    <property type="protein sequence ID" value="RAI78465.1"/>
    <property type="molecule type" value="Genomic_DNA"/>
</dbReference>
<keyword evidence="3" id="KW-1185">Reference proteome</keyword>
<evidence type="ECO:0000259" key="1">
    <source>
        <dbReference type="Pfam" id="PF16410"/>
    </source>
</evidence>
<gene>
    <name evidence="2" type="ORF">HMF3257_14345</name>
</gene>
<dbReference type="AlphaFoldDB" id="A0A327NUP4"/>
<reference evidence="2 3" key="1">
    <citation type="submission" date="2018-06" db="EMBL/GenBank/DDBJ databases">
        <title>Spirosoma sp. HMF3257 Genome sequencing and assembly.</title>
        <authorList>
            <person name="Kang H."/>
            <person name="Cha I."/>
            <person name="Kim H."/>
            <person name="Kang J."/>
            <person name="Joh K."/>
        </authorList>
    </citation>
    <scope>NUCLEOTIDE SEQUENCE [LARGE SCALE GENOMIC DNA]</scope>
    <source>
        <strain evidence="2 3">HMF3257</strain>
    </source>
</reference>
<feature type="domain" description="DUF5018" evidence="1">
    <location>
        <begin position="16"/>
        <end position="107"/>
    </location>
</feature>
<evidence type="ECO:0000313" key="3">
    <source>
        <dbReference type="Proteomes" id="UP000249016"/>
    </source>
</evidence>